<keyword evidence="3" id="KW-0238">DNA-binding</keyword>
<dbReference type="InterPro" id="IPR011598">
    <property type="entry name" value="bHLH_dom"/>
</dbReference>
<dbReference type="SMART" id="SM00091">
    <property type="entry name" value="PAS"/>
    <property type="match status" value="2"/>
</dbReference>
<dbReference type="PANTHER" id="PTHR23043">
    <property type="entry name" value="HYPOXIA-INDUCIBLE FACTOR 1 ALPHA"/>
    <property type="match status" value="1"/>
</dbReference>
<dbReference type="OrthoDB" id="9978016at2759"/>
<feature type="non-terminal residue" evidence="9">
    <location>
        <position position="618"/>
    </location>
</feature>
<protein>
    <recommendedName>
        <fullName evidence="11">Neuronal PAS domain-containing protein 4</fullName>
    </recommendedName>
</protein>
<sequence>MFTRFDQGKSTKGASKLRRDLINAEIANLRDLLPLPPSTRQRLSQLQLMALVCVYVRKSNYFQQVFKRFDINHQPSTAPNFGFSKALNGFLMMMTQNGKLLYISDNAAEYLGHSMEDLLIHGDSVYDVIDKQDQQAVRSELSRAPTDGEDRVFLCRMNVARNARRQMRFGDQKVVLVRGHYVSYLPLCSRNEPVFLAACTPLAMPETRECVVHGATNVFTTVHAMDMKILHIDANSEWHLGWERSSLHGVSWYHLLHPDCCKEAQNKHRLITQSEQERSCIALLRLQRRCGQFLWVHAVLQLKDNLENSQRPVIVCTNQVLSEQEAAVMKANPWLYHYYAVQSKLHYGLAYEAATRMYGPPPPDIQVYPPNIQYTTPPVCINGNQPVLMPNSSVQPHIPHIPPHLTPIHYTYERHDNGPVDYSVSLQENRYHNLRIDDTRQPNAKRKKSEDKTPITNISPHITSNGDTLVATATITNRRPGSKNYNITETEMDQWNPSPTWSESALQKVPDVCHQDLTPYVTTTPPTPSGTPSAYTQNYHTFVFDWSPEQYVPHTNRCSTVTTESSYQWNRNQRTFANDADDCNRIRVRTPDANREENLRRQMDRPHPDSPGGKKPAL</sequence>
<dbReference type="Gene3D" id="3.30.450.20">
    <property type="entry name" value="PAS domain"/>
    <property type="match status" value="2"/>
</dbReference>
<dbReference type="PANTHER" id="PTHR23043:SF39">
    <property type="entry name" value="DYSFUSION, ISOFORM D"/>
    <property type="match status" value="1"/>
</dbReference>
<feature type="compositionally biased region" description="Basic and acidic residues" evidence="6">
    <location>
        <begin position="582"/>
        <end position="608"/>
    </location>
</feature>
<evidence type="ECO:0000256" key="5">
    <source>
        <dbReference type="ARBA" id="ARBA00023242"/>
    </source>
</evidence>
<dbReference type="PROSITE" id="PS50888">
    <property type="entry name" value="BHLH"/>
    <property type="match status" value="1"/>
</dbReference>
<feature type="region of interest" description="Disordered" evidence="6">
    <location>
        <begin position="439"/>
        <end position="465"/>
    </location>
</feature>
<name>A0A8J9VHT3_9NEOP</name>
<dbReference type="GO" id="GO:0046983">
    <property type="term" value="F:protein dimerization activity"/>
    <property type="evidence" value="ECO:0007669"/>
    <property type="project" value="InterPro"/>
</dbReference>
<dbReference type="GO" id="GO:0045944">
    <property type="term" value="P:positive regulation of transcription by RNA polymerase II"/>
    <property type="evidence" value="ECO:0007669"/>
    <property type="project" value="UniProtKB-ARBA"/>
</dbReference>
<dbReference type="Pfam" id="PF14598">
    <property type="entry name" value="PAS_11"/>
    <property type="match status" value="1"/>
</dbReference>
<evidence type="ECO:0000256" key="2">
    <source>
        <dbReference type="ARBA" id="ARBA00023015"/>
    </source>
</evidence>
<dbReference type="GO" id="GO:0000977">
    <property type="term" value="F:RNA polymerase II transcription regulatory region sequence-specific DNA binding"/>
    <property type="evidence" value="ECO:0007669"/>
    <property type="project" value="TreeGrafter"/>
</dbReference>
<dbReference type="GO" id="GO:0000981">
    <property type="term" value="F:DNA-binding transcription factor activity, RNA polymerase II-specific"/>
    <property type="evidence" value="ECO:0007669"/>
    <property type="project" value="TreeGrafter"/>
</dbReference>
<dbReference type="InterPro" id="IPR035965">
    <property type="entry name" value="PAS-like_dom_sf"/>
</dbReference>
<keyword evidence="2" id="KW-0805">Transcription regulation</keyword>
<keyword evidence="10" id="KW-1185">Reference proteome</keyword>
<feature type="domain" description="BHLH" evidence="8">
    <location>
        <begin position="6"/>
        <end position="59"/>
    </location>
</feature>
<dbReference type="InterPro" id="IPR056192">
    <property type="entry name" value="bHLH_NPAS4"/>
</dbReference>
<evidence type="ECO:0000259" key="8">
    <source>
        <dbReference type="PROSITE" id="PS50888"/>
    </source>
</evidence>
<dbReference type="Pfam" id="PF23183">
    <property type="entry name" value="bHLH_NPAS4"/>
    <property type="match status" value="1"/>
</dbReference>
<keyword evidence="4" id="KW-0804">Transcription</keyword>
<evidence type="ECO:0000256" key="1">
    <source>
        <dbReference type="ARBA" id="ARBA00004123"/>
    </source>
</evidence>
<evidence type="ECO:0000259" key="7">
    <source>
        <dbReference type="PROSITE" id="PS50112"/>
    </source>
</evidence>
<reference evidence="9" key="1">
    <citation type="submission" date="2021-12" db="EMBL/GenBank/DDBJ databases">
        <authorList>
            <person name="Martin H S."/>
        </authorList>
    </citation>
    <scope>NUCLEOTIDE SEQUENCE</scope>
</reference>
<organism evidence="9 10">
    <name type="scientific">Brenthis ino</name>
    <name type="common">lesser marbled fritillary</name>
    <dbReference type="NCBI Taxonomy" id="405034"/>
    <lineage>
        <taxon>Eukaryota</taxon>
        <taxon>Metazoa</taxon>
        <taxon>Ecdysozoa</taxon>
        <taxon>Arthropoda</taxon>
        <taxon>Hexapoda</taxon>
        <taxon>Insecta</taxon>
        <taxon>Pterygota</taxon>
        <taxon>Neoptera</taxon>
        <taxon>Endopterygota</taxon>
        <taxon>Lepidoptera</taxon>
        <taxon>Glossata</taxon>
        <taxon>Ditrysia</taxon>
        <taxon>Papilionoidea</taxon>
        <taxon>Nymphalidae</taxon>
        <taxon>Heliconiinae</taxon>
        <taxon>Argynnini</taxon>
        <taxon>Brenthis</taxon>
    </lineage>
</organism>
<feature type="domain" description="PAS" evidence="7">
    <location>
        <begin position="85"/>
        <end position="148"/>
    </location>
</feature>
<dbReference type="Proteomes" id="UP000838878">
    <property type="component" value="Chromosome 9"/>
</dbReference>
<dbReference type="CDD" id="cd19697">
    <property type="entry name" value="bHLH-PAS_NPAS4_PASD10"/>
    <property type="match status" value="1"/>
</dbReference>
<accession>A0A8J9VHT3</accession>
<evidence type="ECO:0000256" key="3">
    <source>
        <dbReference type="ARBA" id="ARBA00023125"/>
    </source>
</evidence>
<evidence type="ECO:0000256" key="4">
    <source>
        <dbReference type="ARBA" id="ARBA00023163"/>
    </source>
</evidence>
<dbReference type="InterPro" id="IPR000014">
    <property type="entry name" value="PAS"/>
</dbReference>
<keyword evidence="5" id="KW-0539">Nucleus</keyword>
<proteinExistence type="predicted"/>
<dbReference type="FunFam" id="3.30.450.20:FF:000081">
    <property type="entry name" value="Dysfusion, isoform B"/>
    <property type="match status" value="1"/>
</dbReference>
<evidence type="ECO:0000313" key="9">
    <source>
        <dbReference type="EMBL" id="CAH0731957.1"/>
    </source>
</evidence>
<dbReference type="CDD" id="cd00130">
    <property type="entry name" value="PAS"/>
    <property type="match status" value="2"/>
</dbReference>
<feature type="region of interest" description="Disordered" evidence="6">
    <location>
        <begin position="582"/>
        <end position="618"/>
    </location>
</feature>
<gene>
    <name evidence="9" type="ORF">BINO364_LOCUS16717</name>
</gene>
<evidence type="ECO:0000256" key="6">
    <source>
        <dbReference type="SAM" id="MobiDB-lite"/>
    </source>
</evidence>
<dbReference type="GO" id="GO:0005634">
    <property type="term" value="C:nucleus"/>
    <property type="evidence" value="ECO:0007669"/>
    <property type="project" value="UniProtKB-SubCell"/>
</dbReference>
<evidence type="ECO:0008006" key="11">
    <source>
        <dbReference type="Google" id="ProtNLM"/>
    </source>
</evidence>
<dbReference type="PROSITE" id="PS50112">
    <property type="entry name" value="PAS"/>
    <property type="match status" value="1"/>
</dbReference>
<dbReference type="EMBL" id="OV170229">
    <property type="protein sequence ID" value="CAH0731957.1"/>
    <property type="molecule type" value="Genomic_DNA"/>
</dbReference>
<comment type="subcellular location">
    <subcellularLocation>
        <location evidence="1">Nucleus</location>
    </subcellularLocation>
</comment>
<dbReference type="AlphaFoldDB" id="A0A8J9VHT3"/>
<evidence type="ECO:0000313" key="10">
    <source>
        <dbReference type="Proteomes" id="UP000838878"/>
    </source>
</evidence>
<feature type="compositionally biased region" description="Polar residues" evidence="6">
    <location>
        <begin position="454"/>
        <end position="465"/>
    </location>
</feature>
<dbReference type="SUPFAM" id="SSF55785">
    <property type="entry name" value="PYP-like sensor domain (PAS domain)"/>
    <property type="match status" value="2"/>
</dbReference>